<keyword evidence="1" id="KW-0812">Transmembrane</keyword>
<organism evidence="3 4">
    <name type="scientific">Pseudomonas shirazensis</name>
    <dbReference type="NCBI Taxonomy" id="2745494"/>
    <lineage>
        <taxon>Bacteria</taxon>
        <taxon>Pseudomonadati</taxon>
        <taxon>Pseudomonadota</taxon>
        <taxon>Gammaproteobacteria</taxon>
        <taxon>Pseudomonadales</taxon>
        <taxon>Pseudomonadaceae</taxon>
        <taxon>Pseudomonas</taxon>
    </lineage>
</organism>
<feature type="transmembrane region" description="Helical" evidence="1">
    <location>
        <begin position="74"/>
        <end position="96"/>
    </location>
</feature>
<proteinExistence type="predicted"/>
<feature type="transmembrane region" description="Helical" evidence="1">
    <location>
        <begin position="246"/>
        <end position="266"/>
    </location>
</feature>
<keyword evidence="1" id="KW-1133">Transmembrane helix</keyword>
<feature type="transmembrane region" description="Helical" evidence="1">
    <location>
        <begin position="43"/>
        <end position="62"/>
    </location>
</feature>
<dbReference type="InterPro" id="IPR046554">
    <property type="entry name" value="DUF6708"/>
</dbReference>
<feature type="domain" description="DUF6708" evidence="2">
    <location>
        <begin position="93"/>
        <end position="268"/>
    </location>
</feature>
<protein>
    <submittedName>
        <fullName evidence="3">DUF6708 domain-containing protein</fullName>
    </submittedName>
</protein>
<reference evidence="3 4" key="1">
    <citation type="submission" date="2024-03" db="EMBL/GenBank/DDBJ databases">
        <title>Screening, Identification and Application of a Plant Lactobacillus Strain.</title>
        <authorList>
            <person name="Li Y.L."/>
        </authorList>
    </citation>
    <scope>NUCLEOTIDE SEQUENCE [LARGE SCALE GENOMIC DNA]</scope>
    <source>
        <strain evidence="3 4">JDB</strain>
    </source>
</reference>
<gene>
    <name evidence="3" type="ORF">WLF18_13210</name>
</gene>
<name>A0ABU9A0E9_9PSED</name>
<dbReference type="RefSeq" id="WP_340612449.1">
    <property type="nucleotide sequence ID" value="NZ_JBBNAW010000010.1"/>
</dbReference>
<sequence length="295" mass="34138">MSVMWLFSTKRDSGEEPKISYQVSSVSGSLLSLRNPWVTDSVFMGKLYTAMMVATALFVYPWTFSPENSFEGAYGLLTMYIITPLIFAPFLAYRIFYIKKLSNFHFNRLTKKIYYKRIGKLIIFDWNNVHGGLFKRVEFGGASFSSCYALAFAPQRADGSLHQKDCLWIDSNEPTEPDIRHAAQAWEYLRRFMEQGPEQLPALGEPRWLYRPLHEICLTPSQAWRHYAPWRTGEAGEMQGKKTWMLPFWAILFPYNLSVAISWYIICRLFNVKAAPPPAEAFEAPADNLLKKKHK</sequence>
<dbReference type="Pfam" id="PF20455">
    <property type="entry name" value="DUF6708"/>
    <property type="match status" value="1"/>
</dbReference>
<keyword evidence="1" id="KW-0472">Membrane</keyword>
<accession>A0ABU9A0E9</accession>
<evidence type="ECO:0000259" key="2">
    <source>
        <dbReference type="Pfam" id="PF20455"/>
    </source>
</evidence>
<keyword evidence="4" id="KW-1185">Reference proteome</keyword>
<evidence type="ECO:0000313" key="3">
    <source>
        <dbReference type="EMBL" id="MEK2610066.1"/>
    </source>
</evidence>
<dbReference type="Proteomes" id="UP001386972">
    <property type="component" value="Unassembled WGS sequence"/>
</dbReference>
<evidence type="ECO:0000313" key="4">
    <source>
        <dbReference type="Proteomes" id="UP001386972"/>
    </source>
</evidence>
<evidence type="ECO:0000256" key="1">
    <source>
        <dbReference type="SAM" id="Phobius"/>
    </source>
</evidence>
<dbReference type="EMBL" id="JBBNAW010000010">
    <property type="protein sequence ID" value="MEK2610066.1"/>
    <property type="molecule type" value="Genomic_DNA"/>
</dbReference>
<comment type="caution">
    <text evidence="3">The sequence shown here is derived from an EMBL/GenBank/DDBJ whole genome shotgun (WGS) entry which is preliminary data.</text>
</comment>